<reference evidence="1" key="1">
    <citation type="submission" date="2018-10" db="EMBL/GenBank/DDBJ databases">
        <title>Hidden diversity of soil giant viruses.</title>
        <authorList>
            <person name="Schulz F."/>
            <person name="Alteio L."/>
            <person name="Goudeau D."/>
            <person name="Ryan E.M."/>
            <person name="Malmstrom R.R."/>
            <person name="Blanchard J."/>
            <person name="Woyke T."/>
        </authorList>
    </citation>
    <scope>NUCLEOTIDE SEQUENCE</scope>
    <source>
        <strain evidence="1">TEV1</strain>
    </source>
</reference>
<proteinExistence type="predicted"/>
<evidence type="ECO:0000313" key="1">
    <source>
        <dbReference type="EMBL" id="AYV75509.1"/>
    </source>
</evidence>
<sequence length="120" mass="14022">MSQEEKNACYTNVMSQFHEKYREQMWARFTRNFEMKWPKTYIPDDIFVIKDDACPGANFPLSEVFEGRDREAFGFFGTKYVISPRDDRHLSTLDGYVKACDGVEFKMTANRPCRGIPGKL</sequence>
<accession>A0A3G4ZPY4</accession>
<gene>
    <name evidence="1" type="ORF">Terrestrivirus2_17</name>
</gene>
<name>A0A3G4ZPY4_9VIRU</name>
<organism evidence="1">
    <name type="scientific">Terrestrivirus sp</name>
    <dbReference type="NCBI Taxonomy" id="2487775"/>
    <lineage>
        <taxon>Viruses</taxon>
        <taxon>Varidnaviria</taxon>
        <taxon>Bamfordvirae</taxon>
        <taxon>Nucleocytoviricota</taxon>
        <taxon>Megaviricetes</taxon>
        <taxon>Imitervirales</taxon>
        <taxon>Mimiviridae</taxon>
        <taxon>Klosneuvirinae</taxon>
    </lineage>
</organism>
<dbReference type="EMBL" id="MK071980">
    <property type="protein sequence ID" value="AYV75509.1"/>
    <property type="molecule type" value="Genomic_DNA"/>
</dbReference>
<protein>
    <submittedName>
        <fullName evidence="1">Uncharacterized protein</fullName>
    </submittedName>
</protein>